<protein>
    <submittedName>
        <fullName evidence="1">Uncharacterized protein</fullName>
    </submittedName>
</protein>
<accession>A0ACC0MKE5</accession>
<sequence>MHVSLVSHEKSNRRPHRSSLLATQQFETMPGHHRARRGRGRASRTSCSGPKSDSRLVAVFVKGANKLGANIDMSKSRDCDILVNLYKKCVIKDNLGCKYYLEKRPENCPEFNKGLISHTSRVELCFASV</sequence>
<gene>
    <name evidence="1" type="ORF">RHMOL_Rhmol08G0062700</name>
</gene>
<reference evidence="1" key="1">
    <citation type="submission" date="2022-02" db="EMBL/GenBank/DDBJ databases">
        <title>Plant Genome Project.</title>
        <authorList>
            <person name="Zhang R.-G."/>
        </authorList>
    </citation>
    <scope>NUCLEOTIDE SEQUENCE</scope>
    <source>
        <strain evidence="1">AT1</strain>
    </source>
</reference>
<dbReference type="EMBL" id="CM046395">
    <property type="protein sequence ID" value="KAI8541462.1"/>
    <property type="molecule type" value="Genomic_DNA"/>
</dbReference>
<evidence type="ECO:0000313" key="2">
    <source>
        <dbReference type="Proteomes" id="UP001062846"/>
    </source>
</evidence>
<name>A0ACC0MKE5_RHOML</name>
<dbReference type="Proteomes" id="UP001062846">
    <property type="component" value="Chromosome 8"/>
</dbReference>
<keyword evidence="2" id="KW-1185">Reference proteome</keyword>
<proteinExistence type="predicted"/>
<organism evidence="1 2">
    <name type="scientific">Rhododendron molle</name>
    <name type="common">Chinese azalea</name>
    <name type="synonym">Azalea mollis</name>
    <dbReference type="NCBI Taxonomy" id="49168"/>
    <lineage>
        <taxon>Eukaryota</taxon>
        <taxon>Viridiplantae</taxon>
        <taxon>Streptophyta</taxon>
        <taxon>Embryophyta</taxon>
        <taxon>Tracheophyta</taxon>
        <taxon>Spermatophyta</taxon>
        <taxon>Magnoliopsida</taxon>
        <taxon>eudicotyledons</taxon>
        <taxon>Gunneridae</taxon>
        <taxon>Pentapetalae</taxon>
        <taxon>asterids</taxon>
        <taxon>Ericales</taxon>
        <taxon>Ericaceae</taxon>
        <taxon>Ericoideae</taxon>
        <taxon>Rhodoreae</taxon>
        <taxon>Rhododendron</taxon>
    </lineage>
</organism>
<evidence type="ECO:0000313" key="1">
    <source>
        <dbReference type="EMBL" id="KAI8541462.1"/>
    </source>
</evidence>
<comment type="caution">
    <text evidence="1">The sequence shown here is derived from an EMBL/GenBank/DDBJ whole genome shotgun (WGS) entry which is preliminary data.</text>
</comment>